<organism evidence="2 3">
    <name type="scientific">Pedobacter gandavensis</name>
    <dbReference type="NCBI Taxonomy" id="2679963"/>
    <lineage>
        <taxon>Bacteria</taxon>
        <taxon>Pseudomonadati</taxon>
        <taxon>Bacteroidota</taxon>
        <taxon>Sphingobacteriia</taxon>
        <taxon>Sphingobacteriales</taxon>
        <taxon>Sphingobacteriaceae</taxon>
        <taxon>Pedobacter</taxon>
    </lineage>
</organism>
<comment type="caution">
    <text evidence="2">The sequence shown here is derived from an EMBL/GenBank/DDBJ whole genome shotgun (WGS) entry which is preliminary data.</text>
</comment>
<evidence type="ECO:0000259" key="1">
    <source>
        <dbReference type="Pfam" id="PF06605"/>
    </source>
</evidence>
<proteinExistence type="predicted"/>
<protein>
    <recommendedName>
        <fullName evidence="1">Tail spike domain-containing protein</fullName>
    </recommendedName>
</protein>
<name>A0ABR6EUA3_9SPHI</name>
<evidence type="ECO:0000313" key="2">
    <source>
        <dbReference type="EMBL" id="MBB2148781.1"/>
    </source>
</evidence>
<dbReference type="Pfam" id="PF06605">
    <property type="entry name" value="Prophage_tail"/>
    <property type="match status" value="1"/>
</dbReference>
<dbReference type="Proteomes" id="UP000636110">
    <property type="component" value="Unassembled WGS sequence"/>
</dbReference>
<sequence>MINKVDIFREGVIIASVDIDEGTMYNEKLNGTKLITCPIVVQTAIDLQEGDYIVYEDEPGIPEIYIINTLPKFSKDSSSLSKNYDVVFETEFYLLLNDYIFHEGDPVFPYYSNARGHLQLMVDNANRNSSGWLVGEVDDTEEKHIDYNWTYARTALDEIAARFGLEYKVSGRTIRMVKTIGRDTGLTFEVGIGKGLHQIERAPDTGKNVINRAYGLGGTRNIDASYRDGTTKGYLVFEERYVETPGVTAGTERVKEGKFEDPEIYPRFKGSVTGTTLIKDAAGEVIGATITDTAIDFDINAQLALMPKEMKPKASFLTGALTGVDFEIEKYDHATKTITLIINKDTNGYPLPNALNFPEPGDKFTLIDMMMPAAYKVASELELKEKTLEFLNDNKLQRLLYGLTPDEKVLRSNNIRLSVGDRSTVVDTDINANEMLRVTEIGYPIVNRFKVSAIIGNEIRYDKVVKLFADVVRAKKEIQVIDRKSAELAKRGVQNLRAFEQSIFDTDGMLQAERYNVGVLTAILGIFGAKSQNFKLNQVFITDNFNGNANSVFISTGELIHFEISNPGDKNIWVMSDLVQIEMEPASLYYVYAKCSRLAQFGSWVVTTEQIKPEDVPDYYHFLAGVVYPVLNGWRNSDFTNGIADINGNRLKIGKIVSRDGQTGFDLDNSTIFGKISFRTNNGGLKDIALVEQTANDAAKAIAGVEDYITAVLPTEIADLQAQIDGAIESYFYQYDPTPSNLPASEWNTPELKLKHGNDTFSNTSTGASWRWVFENGEWTWKVITDTATQQALLLAGKAKDTADGKRTVFVDQPYTPYLRGDLWAQGAGGELMRCVTERLAGAFNASDWGKSSKYTDDTAVNNLQVGGRNYYWAGLNFNGYQGAALHWKSNTGMLIAGTSANTALMRLSRCITSNGWHTVSFDGWVDTVNWNATTQIVCNDAYSSGALDFTTSSKRFTFTFNVQNWTDAVYNFIDFQGLSGQGYRIENLMIEKGNKASDFSIAPEAVATDAQSKADAAQTAAIASANATAEAIAQAKANTAKLEAIAAASSDAQAKAEQARVNAINASNAYAATVANDKASQAQINAAADASNKAEAARVAAVNAANAQYATLTNSLKATAYQDIDQWAINGQSVFQGGKLNVLLLDAAYIRANIINAAYIEALDIVSKSIRTDSANRKRIIIDGVENNIRLLDENNNVVSVLDDDSAQEAAYYTLYPPLALTNPITGEVSYPKDYLYMAYAGSEARYYYSSMGPGLSIGISPTHAAGFSYIGRKAITTTGSINAGTPNGSQRSSMDRNGIRTTGTITVRSGSTDMNGISGRFAYFYGQDAYHLIFSNGILVGSGNGA</sequence>
<evidence type="ECO:0000313" key="3">
    <source>
        <dbReference type="Proteomes" id="UP000636110"/>
    </source>
</evidence>
<keyword evidence="3" id="KW-1185">Reference proteome</keyword>
<dbReference type="EMBL" id="WNXC01000001">
    <property type="protein sequence ID" value="MBB2148781.1"/>
    <property type="molecule type" value="Genomic_DNA"/>
</dbReference>
<reference evidence="2 3" key="1">
    <citation type="submission" date="2019-11" db="EMBL/GenBank/DDBJ databases">
        <title>Description of Pedobacter sp. LMG 31462T.</title>
        <authorList>
            <person name="Carlier A."/>
            <person name="Qi S."/>
            <person name="Vandamme P."/>
        </authorList>
    </citation>
    <scope>NUCLEOTIDE SEQUENCE [LARGE SCALE GENOMIC DNA]</scope>
    <source>
        <strain evidence="2 3">LMG 31462</strain>
    </source>
</reference>
<accession>A0ABR6EUA3</accession>
<gene>
    <name evidence="2" type="ORF">GM920_07640</name>
</gene>
<dbReference type="RefSeq" id="WP_182955090.1">
    <property type="nucleotide sequence ID" value="NZ_WNXC01000001.1"/>
</dbReference>
<dbReference type="InterPro" id="IPR010572">
    <property type="entry name" value="Tail_dom"/>
</dbReference>
<feature type="domain" description="Tail spike" evidence="1">
    <location>
        <begin position="117"/>
        <end position="443"/>
    </location>
</feature>